<dbReference type="RefSeq" id="WP_022936553.1">
    <property type="nucleotide sequence ID" value="NZ_CABKRQ010000001.1"/>
</dbReference>
<dbReference type="Gene3D" id="2.60.120.10">
    <property type="entry name" value="Jelly Rolls"/>
    <property type="match status" value="2"/>
</dbReference>
<comment type="caution">
    <text evidence="1">The sequence shown here is derived from an EMBL/GenBank/DDBJ whole genome shotgun (WGS) entry which is preliminary data.</text>
</comment>
<protein>
    <submittedName>
        <fullName evidence="1">Mannose-6-phosphate isomerase</fullName>
    </submittedName>
</protein>
<dbReference type="Proteomes" id="UP000247612">
    <property type="component" value="Unassembled WGS sequence"/>
</dbReference>
<accession>A0A318KXL4</accession>
<dbReference type="STRING" id="1034346.GCA_000313565_00246"/>
<evidence type="ECO:0000313" key="1">
    <source>
        <dbReference type="EMBL" id="PXX81638.1"/>
    </source>
</evidence>
<organism evidence="1 2">
    <name type="scientific">Dielma fastidiosa</name>
    <dbReference type="NCBI Taxonomy" id="1034346"/>
    <lineage>
        <taxon>Bacteria</taxon>
        <taxon>Bacillati</taxon>
        <taxon>Bacillota</taxon>
        <taxon>Erysipelotrichia</taxon>
        <taxon>Erysipelotrichales</taxon>
        <taxon>Erysipelotrichaceae</taxon>
        <taxon>Dielma</taxon>
    </lineage>
</organism>
<dbReference type="OrthoDB" id="9808275at2"/>
<reference evidence="1 2" key="1">
    <citation type="submission" date="2018-05" db="EMBL/GenBank/DDBJ databases">
        <title>Genomic Encyclopedia of Type Strains, Phase IV (KMG-IV): sequencing the most valuable type-strain genomes for metagenomic binning, comparative biology and taxonomic classification.</title>
        <authorList>
            <person name="Goeker M."/>
        </authorList>
    </citation>
    <scope>NUCLEOTIDE SEQUENCE [LARGE SCALE GENOMIC DNA]</scope>
    <source>
        <strain evidence="1 2">JC118</strain>
    </source>
</reference>
<name>A0A318KXL4_9FIRM</name>
<dbReference type="GO" id="GO:0016853">
    <property type="term" value="F:isomerase activity"/>
    <property type="evidence" value="ECO:0007669"/>
    <property type="project" value="UniProtKB-KW"/>
</dbReference>
<dbReference type="CDD" id="cd07010">
    <property type="entry name" value="cupin_PMI_type_I_N_bac"/>
    <property type="match status" value="1"/>
</dbReference>
<proteinExistence type="predicted"/>
<dbReference type="InterPro" id="IPR014710">
    <property type="entry name" value="RmlC-like_jellyroll"/>
</dbReference>
<keyword evidence="1" id="KW-0413">Isomerase</keyword>
<dbReference type="EMBL" id="QJKH01000001">
    <property type="protein sequence ID" value="PXX81638.1"/>
    <property type="molecule type" value="Genomic_DNA"/>
</dbReference>
<dbReference type="InterPro" id="IPR011051">
    <property type="entry name" value="RmlC_Cupin_sf"/>
</dbReference>
<gene>
    <name evidence="1" type="ORF">DES51_101249</name>
</gene>
<dbReference type="SUPFAM" id="SSF51182">
    <property type="entry name" value="RmlC-like cupins"/>
    <property type="match status" value="1"/>
</dbReference>
<dbReference type="AlphaFoldDB" id="A0A318KXL4"/>
<sequence length="366" mass="41413">MIYQALTQMPLLFQDNRITRFYIGGKLMHEWRKMPPCEDSHQCEELLVTSIGAISKGQPKGYAISKTIDQQGGILLSDLIKAYPNEILGERFQKYNPDQLTMLARVGDTTVRLVMQCHPNREDAKRYFHMPMGKTEAWYIAGTREVEGKETCVYAGFKPHVTKALWRQLYEKQDIDAMVDCLHQIPVKQGQMILIPAGMPHCVGPGCLFLEYHECNDVTIRVERSINGMTISDEEMFYGLGADACFDMFDYTTYDDTQILERSLMKERCLEQNEQYTLSALIEPEQNDSFSVQLVTITGEYPMPEFDGHRVLCAVEGDVKLCWSDHSIPLIQGHAALIPAACKGVRVVGEGKLTIGIPTINEEVGK</sequence>
<keyword evidence="2" id="KW-1185">Reference proteome</keyword>
<evidence type="ECO:0000313" key="2">
    <source>
        <dbReference type="Proteomes" id="UP000247612"/>
    </source>
</evidence>